<dbReference type="PROSITE" id="PS00463">
    <property type="entry name" value="ZN2_CY6_FUNGAL_1"/>
    <property type="match status" value="1"/>
</dbReference>
<dbReference type="GO" id="GO:0008270">
    <property type="term" value="F:zinc ion binding"/>
    <property type="evidence" value="ECO:0007669"/>
    <property type="project" value="InterPro"/>
</dbReference>
<evidence type="ECO:0000313" key="4">
    <source>
        <dbReference type="EMBL" id="ODQ57138.1"/>
    </source>
</evidence>
<feature type="compositionally biased region" description="Polar residues" evidence="1">
    <location>
        <begin position="16"/>
        <end position="31"/>
    </location>
</feature>
<dbReference type="OrthoDB" id="4356994at2759"/>
<dbReference type="SUPFAM" id="SSF57701">
    <property type="entry name" value="Zn2/Cys6 DNA-binding domain"/>
    <property type="match status" value="1"/>
</dbReference>
<dbReference type="GeneID" id="30201150"/>
<dbReference type="InterPro" id="IPR036864">
    <property type="entry name" value="Zn2-C6_fun-type_DNA-bd_sf"/>
</dbReference>
<feature type="region of interest" description="Disordered" evidence="1">
    <location>
        <begin position="615"/>
        <end position="662"/>
    </location>
</feature>
<dbReference type="InterPro" id="IPR001138">
    <property type="entry name" value="Zn2Cys6_DnaBD"/>
</dbReference>
<evidence type="ECO:0000256" key="1">
    <source>
        <dbReference type="SAM" id="MobiDB-lite"/>
    </source>
</evidence>
<dbReference type="STRING" id="683960.A0A1E3NVG7"/>
<feature type="domain" description="Zn(2)-C6 fungal-type" evidence="3">
    <location>
        <begin position="168"/>
        <end position="198"/>
    </location>
</feature>
<evidence type="ECO:0000256" key="2">
    <source>
        <dbReference type="SAM" id="Phobius"/>
    </source>
</evidence>
<gene>
    <name evidence="4" type="ORF">WICANDRAFT_65399</name>
</gene>
<feature type="compositionally biased region" description="Basic residues" evidence="1">
    <location>
        <begin position="150"/>
        <end position="162"/>
    </location>
</feature>
<accession>A0A1E3NVG7</accession>
<feature type="region of interest" description="Disordered" evidence="1">
    <location>
        <begin position="1"/>
        <end position="33"/>
    </location>
</feature>
<keyword evidence="2" id="KW-1133">Transmembrane helix</keyword>
<keyword evidence="2" id="KW-0812">Transmembrane</keyword>
<reference evidence="4 5" key="1">
    <citation type="journal article" date="2016" name="Proc. Natl. Acad. Sci. U.S.A.">
        <title>Comparative genomics of biotechnologically important yeasts.</title>
        <authorList>
            <person name="Riley R."/>
            <person name="Haridas S."/>
            <person name="Wolfe K.H."/>
            <person name="Lopes M.R."/>
            <person name="Hittinger C.T."/>
            <person name="Goeker M."/>
            <person name="Salamov A.A."/>
            <person name="Wisecaver J.H."/>
            <person name="Long T.M."/>
            <person name="Calvey C.H."/>
            <person name="Aerts A.L."/>
            <person name="Barry K.W."/>
            <person name="Choi C."/>
            <person name="Clum A."/>
            <person name="Coughlan A.Y."/>
            <person name="Deshpande S."/>
            <person name="Douglass A.P."/>
            <person name="Hanson S.J."/>
            <person name="Klenk H.-P."/>
            <person name="LaButti K.M."/>
            <person name="Lapidus A."/>
            <person name="Lindquist E.A."/>
            <person name="Lipzen A.M."/>
            <person name="Meier-Kolthoff J.P."/>
            <person name="Ohm R.A."/>
            <person name="Otillar R.P."/>
            <person name="Pangilinan J.L."/>
            <person name="Peng Y."/>
            <person name="Rokas A."/>
            <person name="Rosa C.A."/>
            <person name="Scheuner C."/>
            <person name="Sibirny A.A."/>
            <person name="Slot J.C."/>
            <person name="Stielow J.B."/>
            <person name="Sun H."/>
            <person name="Kurtzman C.P."/>
            <person name="Blackwell M."/>
            <person name="Grigoriev I.V."/>
            <person name="Jeffries T.W."/>
        </authorList>
    </citation>
    <scope>NUCLEOTIDE SEQUENCE [LARGE SCALE GENOMIC DNA]</scope>
    <source>
        <strain evidence="5">ATCC 58044 / CBS 1984 / NCYC 433 / NRRL Y-366-8</strain>
    </source>
</reference>
<protein>
    <recommendedName>
        <fullName evidence="3">Zn(2)-C6 fungal-type domain-containing protein</fullName>
    </recommendedName>
</protein>
<dbReference type="Proteomes" id="UP000094112">
    <property type="component" value="Unassembled WGS sequence"/>
</dbReference>
<dbReference type="Gene3D" id="4.10.240.10">
    <property type="entry name" value="Zn(2)-C6 fungal-type DNA-binding domain"/>
    <property type="match status" value="1"/>
</dbReference>
<dbReference type="CDD" id="cd00067">
    <property type="entry name" value="GAL4"/>
    <property type="match status" value="1"/>
</dbReference>
<keyword evidence="5" id="KW-1185">Reference proteome</keyword>
<feature type="compositionally biased region" description="Low complexity" evidence="1">
    <location>
        <begin position="645"/>
        <end position="659"/>
    </location>
</feature>
<feature type="compositionally biased region" description="Low complexity" evidence="1">
    <location>
        <begin position="615"/>
        <end position="635"/>
    </location>
</feature>
<dbReference type="PANTHER" id="PTHR47785">
    <property type="entry name" value="ZN(II)2CYS6 TRANSCRIPTION FACTOR (EUROFUNG)-RELATED-RELATED"/>
    <property type="match status" value="1"/>
</dbReference>
<proteinExistence type="predicted"/>
<dbReference type="CDD" id="cd12148">
    <property type="entry name" value="fungal_TF_MHR"/>
    <property type="match status" value="1"/>
</dbReference>
<dbReference type="PROSITE" id="PS50048">
    <property type="entry name" value="ZN2_CY6_FUNGAL_2"/>
    <property type="match status" value="1"/>
</dbReference>
<feature type="compositionally biased region" description="Low complexity" evidence="1">
    <location>
        <begin position="137"/>
        <end position="147"/>
    </location>
</feature>
<dbReference type="EMBL" id="KV454214">
    <property type="protein sequence ID" value="ODQ57138.1"/>
    <property type="molecule type" value="Genomic_DNA"/>
</dbReference>
<dbReference type="SMART" id="SM00066">
    <property type="entry name" value="GAL4"/>
    <property type="match status" value="1"/>
</dbReference>
<organism evidence="4 5">
    <name type="scientific">Wickerhamomyces anomalus (strain ATCC 58044 / CBS 1984 / NCYC 433 / NRRL Y-366-8)</name>
    <name type="common">Yeast</name>
    <name type="synonym">Hansenula anomala</name>
    <dbReference type="NCBI Taxonomy" id="683960"/>
    <lineage>
        <taxon>Eukaryota</taxon>
        <taxon>Fungi</taxon>
        <taxon>Dikarya</taxon>
        <taxon>Ascomycota</taxon>
        <taxon>Saccharomycotina</taxon>
        <taxon>Saccharomycetes</taxon>
        <taxon>Phaffomycetales</taxon>
        <taxon>Wickerhamomycetaceae</taxon>
        <taxon>Wickerhamomyces</taxon>
    </lineage>
</organism>
<dbReference type="RefSeq" id="XP_019036345.1">
    <property type="nucleotide sequence ID" value="XM_019183904.1"/>
</dbReference>
<evidence type="ECO:0000313" key="5">
    <source>
        <dbReference type="Proteomes" id="UP000094112"/>
    </source>
</evidence>
<sequence length="804" mass="92525">MSVIHNLLNEKDNNEAETNNIIPNQSNNSLVTPHENAPQVQIPFPNQQSYAVDGFQQQHQQQYQQQWNSQQSFQQQGMMMQHQHQQPQQHPIHNQPFQPLHPQQQFYQGVPNSFYPPQNIAQQHQFQNQQQIPQYPQYHHQHQQLPQRPISKRKRTPTTTARRRTMTACESCRLRKIKCDLGKPVCGGCTKSDLNCVYRNVKKEADDLSKKITKIAGITKEEPRIPTWSSCNWYTKAEGVLKWPIFENKYHVRSLNTVLGENNEIGLPEIPMLSREDFQLLNTNLKQNIPKYVDGYLSLIQTKNPFIDSKALLRTSDFIRKKVKENPDVDLFSLRLPDDMIPMSLVVLCSASASIARPLTFTNHQEYSNSQTEKSETYELSYKLYILAQNLNIVPKSMIPSFSLNHVQFHLLCANYLMYIMKPLEAWNCIYKASTLVMTILETYKSSGRKFTEAEHRILERVFHTCVKYESEFRVELSPSVPSSGVVNYPFPSIYPSPPIETINSVNEESSWFFYLTEIVLRKFENRLLDEFFVPTGVAGESTPDGEFQEDKYDLNWNKYDMETIMKKSLGYLEDLGKIENSMISHLRSILKEDPTSGVLQPHGFLFKTKSTLAPTESKSPASATTASTSEFSISKQNSPLPLTPSSADSNSPASSDLSQRAEKAIPDVPETINFIRTRMIVLKILLFRPLVYLFIHDKSNIYDSHPFIEQVLSQCFENIDTVNVPLACHRHFGSWFYARNVFLSVICIFGLFKRVGEKYTSKAKVEAFFKDVETILDYWVDEAPDLAEPRSVVSAIIEELRSL</sequence>
<dbReference type="PANTHER" id="PTHR47785:SF5">
    <property type="entry name" value="ZN(II)2CYS6 TRANSCRIPTION FACTOR (EUROFUNG)"/>
    <property type="match status" value="1"/>
</dbReference>
<dbReference type="Pfam" id="PF00172">
    <property type="entry name" value="Zn_clus"/>
    <property type="match status" value="1"/>
</dbReference>
<feature type="transmembrane region" description="Helical" evidence="2">
    <location>
        <begin position="733"/>
        <end position="753"/>
    </location>
</feature>
<dbReference type="GO" id="GO:0000981">
    <property type="term" value="F:DNA-binding transcription factor activity, RNA polymerase II-specific"/>
    <property type="evidence" value="ECO:0007669"/>
    <property type="project" value="InterPro"/>
</dbReference>
<dbReference type="AlphaFoldDB" id="A0A1E3NVG7"/>
<evidence type="ECO:0000259" key="3">
    <source>
        <dbReference type="PROSITE" id="PS50048"/>
    </source>
</evidence>
<feature type="region of interest" description="Disordered" evidence="1">
    <location>
        <begin position="137"/>
        <end position="162"/>
    </location>
</feature>
<dbReference type="InterPro" id="IPR053181">
    <property type="entry name" value="EcdB-like_regulator"/>
</dbReference>
<name>A0A1E3NVG7_WICAA</name>
<keyword evidence="2" id="KW-0472">Membrane</keyword>